<evidence type="ECO:0000313" key="2">
    <source>
        <dbReference type="EMBL" id="MCM2369304.1"/>
    </source>
</evidence>
<gene>
    <name evidence="2" type="ORF">NB063_01585</name>
</gene>
<sequence>MAITQLRNAAGRVSSRMIPSRHPSRRVNLCFTLVAVIAMPCVSLVGGCRLCADCDLESYPSYGGVWQRTLRDSGRVGSIFDPGGSRAADLSARVDADDADARRQQGMRSGGDDEMSDGEGAELNDDERSLDDREMNDSERRELDENNLREMEDRFRDLDLQDINYQAPSDESLGWE</sequence>
<feature type="compositionally biased region" description="Basic and acidic residues" evidence="1">
    <location>
        <begin position="92"/>
        <end position="103"/>
    </location>
</feature>
<evidence type="ECO:0000256" key="1">
    <source>
        <dbReference type="SAM" id="MobiDB-lite"/>
    </source>
</evidence>
<dbReference type="EMBL" id="JAMQBK010000008">
    <property type="protein sequence ID" value="MCM2369304.1"/>
    <property type="molecule type" value="Genomic_DNA"/>
</dbReference>
<feature type="region of interest" description="Disordered" evidence="1">
    <location>
        <begin position="81"/>
        <end position="176"/>
    </location>
</feature>
<feature type="compositionally biased region" description="Acidic residues" evidence="1">
    <location>
        <begin position="112"/>
        <end position="125"/>
    </location>
</feature>
<comment type="caution">
    <text evidence="2">The sequence shown here is derived from an EMBL/GenBank/DDBJ whole genome shotgun (WGS) entry which is preliminary data.</text>
</comment>
<reference evidence="2 3" key="1">
    <citation type="journal article" date="2022" name="Syst. Appl. Microbiol.">
        <title>Rhodopirellula aestuarii sp. nov., a novel member of the genus Rhodopirellula isolated from brackish sediments collected in the Tagus River estuary, Portugal.</title>
        <authorList>
            <person name="Vitorino I.R."/>
            <person name="Klimek D."/>
            <person name="Calusinska M."/>
            <person name="Lobo-da-Cunha A."/>
            <person name="Vasconcelos V."/>
            <person name="Lage O.M."/>
        </authorList>
    </citation>
    <scope>NUCLEOTIDE SEQUENCE [LARGE SCALE GENOMIC DNA]</scope>
    <source>
        <strain evidence="2 3">ICT_H3.1</strain>
    </source>
</reference>
<organism evidence="2 3">
    <name type="scientific">Aporhodopirellula aestuarii</name>
    <dbReference type="NCBI Taxonomy" id="2950107"/>
    <lineage>
        <taxon>Bacteria</taxon>
        <taxon>Pseudomonadati</taxon>
        <taxon>Planctomycetota</taxon>
        <taxon>Planctomycetia</taxon>
        <taxon>Pirellulales</taxon>
        <taxon>Pirellulaceae</taxon>
        <taxon>Aporhodopirellula</taxon>
    </lineage>
</organism>
<accession>A0ABT0TXJ4</accession>
<evidence type="ECO:0000313" key="3">
    <source>
        <dbReference type="Proteomes" id="UP001202961"/>
    </source>
</evidence>
<feature type="compositionally biased region" description="Basic and acidic residues" evidence="1">
    <location>
        <begin position="126"/>
        <end position="159"/>
    </location>
</feature>
<keyword evidence="3" id="KW-1185">Reference proteome</keyword>
<protein>
    <submittedName>
        <fullName evidence="2">Uncharacterized protein</fullName>
    </submittedName>
</protein>
<name>A0ABT0TXJ4_9BACT</name>
<dbReference type="RefSeq" id="WP_250926979.1">
    <property type="nucleotide sequence ID" value="NZ_JAMQBK010000008.1"/>
</dbReference>
<proteinExistence type="predicted"/>
<dbReference type="Proteomes" id="UP001202961">
    <property type="component" value="Unassembled WGS sequence"/>
</dbReference>